<evidence type="ECO:0000313" key="8">
    <source>
        <dbReference type="Proteomes" id="UP000199417"/>
    </source>
</evidence>
<evidence type="ECO:0000313" key="7">
    <source>
        <dbReference type="EMBL" id="SDC74046.1"/>
    </source>
</evidence>
<dbReference type="InterPro" id="IPR050738">
    <property type="entry name" value="Sulfatase"/>
</dbReference>
<proteinExistence type="inferred from homology"/>
<dbReference type="EMBL" id="FNAB01000001">
    <property type="protein sequence ID" value="SDC74046.1"/>
    <property type="molecule type" value="Genomic_DNA"/>
</dbReference>
<dbReference type="InterPro" id="IPR024607">
    <property type="entry name" value="Sulfatase_CS"/>
</dbReference>
<dbReference type="Proteomes" id="UP000199417">
    <property type="component" value="Unassembled WGS sequence"/>
</dbReference>
<dbReference type="InterPro" id="IPR000917">
    <property type="entry name" value="Sulfatase_N"/>
</dbReference>
<keyword evidence="4" id="KW-0106">Calcium</keyword>
<dbReference type="PROSITE" id="PS00523">
    <property type="entry name" value="SULFATASE_1"/>
    <property type="match status" value="1"/>
</dbReference>
<dbReference type="STRING" id="168276.SAMN05444580_101755"/>
<keyword evidence="2" id="KW-0479">Metal-binding</keyword>
<dbReference type="GO" id="GO:0046872">
    <property type="term" value="F:metal ion binding"/>
    <property type="evidence" value="ECO:0007669"/>
    <property type="project" value="UniProtKB-KW"/>
</dbReference>
<feature type="region of interest" description="Disordered" evidence="5">
    <location>
        <begin position="274"/>
        <end position="304"/>
    </location>
</feature>
<organism evidence="7 8">
    <name type="scientific">Rhodococcus tukisamuensis</name>
    <dbReference type="NCBI Taxonomy" id="168276"/>
    <lineage>
        <taxon>Bacteria</taxon>
        <taxon>Bacillati</taxon>
        <taxon>Actinomycetota</taxon>
        <taxon>Actinomycetes</taxon>
        <taxon>Mycobacteriales</taxon>
        <taxon>Nocardiaceae</taxon>
        <taxon>Rhodococcus</taxon>
    </lineage>
</organism>
<keyword evidence="8" id="KW-1185">Reference proteome</keyword>
<gene>
    <name evidence="7" type="ORF">SAMN05444580_101755</name>
</gene>
<comment type="similarity">
    <text evidence="1">Belongs to the sulfatase family.</text>
</comment>
<dbReference type="Pfam" id="PF00884">
    <property type="entry name" value="Sulfatase"/>
    <property type="match status" value="1"/>
</dbReference>
<sequence length="784" mass="86303">MAKPFRGVANVDIRDSVPDWSPFEPPRAPAGAPNVVYVVLDDVGFSAMGCYGGPIETPNIDRIAAKGVRYTQWHTTALCSPTRSCLLTGRNHTRNSMACITEAASGFPNASGTIPPENGMLSEILGEQGWNTYMVGKWHLCPTDEMNLAATRRNWPSGRGFERWYGFLGAETNQWYPDLVYDNHPVDQPRSPEEGYHLTEDITDKAIEFIKDAKAIAPDKPFFLYYAPGACHAPHHAPKEWIDKFKGKFDMGYDTLREQTLARQKELGIVSADTELPPVNPIGTPETRSGPEGQPFPELDYTRPWDSLGDDEKRLFARMAEVYAGFLAHADHHIGRLLDHLEQTDQMENTVVVVVSDNGASGEGGPNGSVNEMKFANGVPDDLAENLAQLDDLGSPKTYNHYANGWAMAFNTPFKMWKRYEFNGGTADPCIISWPAGTKARNEIRDQYHHAIDLVPTILDILGVDAPETIKGHVQSPFDGVSMRSSIDDKSAPSTRKTQFYAMLGSRSIWHEGWKAVTTHPTLAGWGHFNDDEWELYHTDVDRAEVNNLAAEHPEKLRELVNVWFAEAGANGAFPLDDRSAVEILNTARPQLSAVRDRYVYYPDVAAVSEWQAVSTRGRSFVIGALVDIPAPGAEGVLFAIGSRFGGHALYVKDGRLHYVNNFVGSEEQVVVGSEDIPTGTDLILSASFEKDGQEPTFTTGILSLFHAGRKVGEGRIKTQLGAFAIAGAGLYVGRHPGEAITEDYPGASPHHFTGGTIDRVAVDVSGEPYLDLEREATLMIMRE</sequence>
<dbReference type="GO" id="GO:0016787">
    <property type="term" value="F:hydrolase activity"/>
    <property type="evidence" value="ECO:0007669"/>
    <property type="project" value="UniProtKB-KW"/>
</dbReference>
<evidence type="ECO:0000256" key="4">
    <source>
        <dbReference type="ARBA" id="ARBA00022837"/>
    </source>
</evidence>
<evidence type="ECO:0000256" key="5">
    <source>
        <dbReference type="SAM" id="MobiDB-lite"/>
    </source>
</evidence>
<evidence type="ECO:0000256" key="2">
    <source>
        <dbReference type="ARBA" id="ARBA00022723"/>
    </source>
</evidence>
<dbReference type="RefSeq" id="WP_072842999.1">
    <property type="nucleotide sequence ID" value="NZ_FNAB01000001.1"/>
</dbReference>
<dbReference type="SUPFAM" id="SSF53649">
    <property type="entry name" value="Alkaline phosphatase-like"/>
    <property type="match status" value="1"/>
</dbReference>
<evidence type="ECO:0000259" key="6">
    <source>
        <dbReference type="Pfam" id="PF00884"/>
    </source>
</evidence>
<feature type="domain" description="Sulfatase N-terminal" evidence="6">
    <location>
        <begin position="33"/>
        <end position="464"/>
    </location>
</feature>
<dbReference type="InterPro" id="IPR017850">
    <property type="entry name" value="Alkaline_phosphatase_core_sf"/>
</dbReference>
<evidence type="ECO:0000256" key="3">
    <source>
        <dbReference type="ARBA" id="ARBA00022801"/>
    </source>
</evidence>
<dbReference type="Gene3D" id="3.30.1120.10">
    <property type="match status" value="1"/>
</dbReference>
<dbReference type="CDD" id="cd16025">
    <property type="entry name" value="PAS_like"/>
    <property type="match status" value="1"/>
</dbReference>
<reference evidence="7 8" key="1">
    <citation type="submission" date="2016-10" db="EMBL/GenBank/DDBJ databases">
        <authorList>
            <person name="de Groot N.N."/>
        </authorList>
    </citation>
    <scope>NUCLEOTIDE SEQUENCE [LARGE SCALE GENOMIC DNA]</scope>
    <source>
        <strain evidence="7 8">JCM 11308</strain>
    </source>
</reference>
<evidence type="ECO:0000256" key="1">
    <source>
        <dbReference type="ARBA" id="ARBA00008779"/>
    </source>
</evidence>
<accession>A0A1G6P3H3</accession>
<dbReference type="PANTHER" id="PTHR42693">
    <property type="entry name" value="ARYLSULFATASE FAMILY MEMBER"/>
    <property type="match status" value="1"/>
</dbReference>
<dbReference type="Gene3D" id="3.40.720.10">
    <property type="entry name" value="Alkaline Phosphatase, subunit A"/>
    <property type="match status" value="1"/>
</dbReference>
<dbReference type="PANTHER" id="PTHR42693:SF43">
    <property type="entry name" value="BLL2667 PROTEIN"/>
    <property type="match status" value="1"/>
</dbReference>
<keyword evidence="3" id="KW-0378">Hydrolase</keyword>
<name>A0A1G6P3H3_9NOCA</name>
<dbReference type="AlphaFoldDB" id="A0A1G6P3H3"/>
<protein>
    <submittedName>
        <fullName evidence="7">Arylsulfatase</fullName>
    </submittedName>
</protein>